<organism evidence="5 6">
    <name type="scientific">Mizuhopecten yessoensis</name>
    <name type="common">Japanese scallop</name>
    <name type="synonym">Patinopecten yessoensis</name>
    <dbReference type="NCBI Taxonomy" id="6573"/>
    <lineage>
        <taxon>Eukaryota</taxon>
        <taxon>Metazoa</taxon>
        <taxon>Spiralia</taxon>
        <taxon>Lophotrochozoa</taxon>
        <taxon>Mollusca</taxon>
        <taxon>Bivalvia</taxon>
        <taxon>Autobranchia</taxon>
        <taxon>Pteriomorphia</taxon>
        <taxon>Pectinida</taxon>
        <taxon>Pectinoidea</taxon>
        <taxon>Pectinidae</taxon>
        <taxon>Mizuhopecten</taxon>
    </lineage>
</organism>
<dbReference type="SMART" id="SM00119">
    <property type="entry name" value="HECTc"/>
    <property type="match status" value="1"/>
</dbReference>
<evidence type="ECO:0000259" key="4">
    <source>
        <dbReference type="PROSITE" id="PS51284"/>
    </source>
</evidence>
<dbReference type="InterPro" id="IPR004939">
    <property type="entry name" value="APC_su10/DOC_dom"/>
</dbReference>
<evidence type="ECO:0000313" key="6">
    <source>
        <dbReference type="Proteomes" id="UP000242188"/>
    </source>
</evidence>
<dbReference type="InterPro" id="IPR042469">
    <property type="entry name" value="HECTD3"/>
</dbReference>
<dbReference type="Pfam" id="PF00632">
    <property type="entry name" value="HECT"/>
    <property type="match status" value="1"/>
</dbReference>
<dbReference type="SUPFAM" id="SSF49785">
    <property type="entry name" value="Galactose-binding domain-like"/>
    <property type="match status" value="1"/>
</dbReference>
<dbReference type="Pfam" id="PF03256">
    <property type="entry name" value="ANAPC10"/>
    <property type="match status" value="1"/>
</dbReference>
<gene>
    <name evidence="5" type="ORF">KP79_PYT08123</name>
</gene>
<dbReference type="InterPro" id="IPR035983">
    <property type="entry name" value="Hect_E3_ubiquitin_ligase"/>
</dbReference>
<dbReference type="InterPro" id="IPR000569">
    <property type="entry name" value="HECT_dom"/>
</dbReference>
<dbReference type="InterPro" id="IPR008979">
    <property type="entry name" value="Galactose-bd-like_sf"/>
</dbReference>
<feature type="active site" description="Glycyl thioester intermediate" evidence="2">
    <location>
        <position position="794"/>
    </location>
</feature>
<dbReference type="Gene3D" id="2.60.120.260">
    <property type="entry name" value="Galactose-binding domain-like"/>
    <property type="match status" value="1"/>
</dbReference>
<dbReference type="GO" id="GO:0043161">
    <property type="term" value="P:proteasome-mediated ubiquitin-dependent protein catabolic process"/>
    <property type="evidence" value="ECO:0007669"/>
    <property type="project" value="TreeGrafter"/>
</dbReference>
<dbReference type="Gene3D" id="3.30.2160.10">
    <property type="entry name" value="Hect, E3 ligase catalytic domain"/>
    <property type="match status" value="1"/>
</dbReference>
<dbReference type="SMART" id="SM01337">
    <property type="entry name" value="APC10"/>
    <property type="match status" value="1"/>
</dbReference>
<dbReference type="PANTHER" id="PTHR46654:SF1">
    <property type="entry name" value="E3 UBIQUITIN-PROTEIN LIGASE HECTD3"/>
    <property type="match status" value="1"/>
</dbReference>
<dbReference type="EMBL" id="NEDP02004236">
    <property type="protein sequence ID" value="OWF46196.1"/>
    <property type="molecule type" value="Genomic_DNA"/>
</dbReference>
<evidence type="ECO:0000313" key="5">
    <source>
        <dbReference type="EMBL" id="OWF46196.1"/>
    </source>
</evidence>
<dbReference type="AlphaFoldDB" id="A0A210QBT2"/>
<accession>A0A210QBT2</accession>
<sequence>MTNTNSAWSSRRRLARIRCLFESIRCFSEGKALPECLCYIPAEVEYQSQNRSVVKLYQDVQKSSKKVGEITLTNESRLVVSGEEYCNSQGKWLKVRKFRSCPSGEYVTYDSDAWVLQYSSKTASDDPALQILPSNTLDKNRKHSDSWEDAVEQHFAGQFLTRRVRLADSDVSAMSCLREIPAGWTLEGDEELVRLMSQHIPPDNDHLGSIKSFVESVDVSSCCDDEAGPSCLTDADPDTYWESDGSQGNHWILLKMKKGTVILKLQLTLDGSDDNYLPARVIVQGGEQENLRALRTLVLDWEVKDVEDITILENMTEHFPIIMILIKECKAGGIDTRIRGIKISSSEGRYLGFDRDFFKGENLVRYPKLEPYPPDQLYRRSLLLQRLMVILDSVLPYIVPAWEYSIGSYSSLELVRQLLPLSKKRLNLIETFIKESSSERPAEIPKLFINRRAAMEHRCSPTQDSDFRNTIFLQIYEGLKPRDRTAKPLNYRWTSRYEQWWECKFMSEGVIDQGGGFRDSLSDLAEELCPMSADKPLPLPFFIRAPNQLRDDSNVNKDVYILNPACKEFAKYEWIGQLMGACLRGKENLILAFPSFVWKRLAGETVSWSRNFNTVDAAEVTLIDSMETIEKDQFLILGRTWSTVLSDGTAVMMKVDNQGNPLDLMYEDRKEYCDKVRKIRMAESDEQLEATRKGLLKVVPQAVLDLMTWQELEHRISGDPDISIDDLKRSIRYDDVEETDTRVKFMWESLKNFSTEDRSRFLRFVTGRRRLPAPVHISSGKGDSIDCLPESSTCANTLYLPNYTSAKIAEEKLRYASYNCMDMDADVNPWDE</sequence>
<dbReference type="SUPFAM" id="SSF56204">
    <property type="entry name" value="Hect, E3 ligase catalytic domain"/>
    <property type="match status" value="1"/>
</dbReference>
<dbReference type="Proteomes" id="UP000242188">
    <property type="component" value="Unassembled WGS sequence"/>
</dbReference>
<dbReference type="Gene3D" id="3.30.2410.10">
    <property type="entry name" value="Hect, E3 ligase catalytic domain"/>
    <property type="match status" value="1"/>
</dbReference>
<dbReference type="STRING" id="6573.A0A210QBT2"/>
<dbReference type="Gene3D" id="3.90.1750.10">
    <property type="entry name" value="Hect, E3 ligase catalytic domains"/>
    <property type="match status" value="1"/>
</dbReference>
<dbReference type="PANTHER" id="PTHR46654">
    <property type="entry name" value="E3 UBIQUITIN-PROTEIN LIGASE HECTD3"/>
    <property type="match status" value="1"/>
</dbReference>
<dbReference type="OrthoDB" id="8068875at2759"/>
<feature type="domain" description="HECT" evidence="3">
    <location>
        <begin position="504"/>
        <end position="816"/>
    </location>
</feature>
<keyword evidence="6" id="KW-1185">Reference proteome</keyword>
<keyword evidence="1 2" id="KW-0833">Ubl conjugation pathway</keyword>
<reference evidence="5 6" key="1">
    <citation type="journal article" date="2017" name="Nat. Ecol. Evol.">
        <title>Scallop genome provides insights into evolution of bilaterian karyotype and development.</title>
        <authorList>
            <person name="Wang S."/>
            <person name="Zhang J."/>
            <person name="Jiao W."/>
            <person name="Li J."/>
            <person name="Xun X."/>
            <person name="Sun Y."/>
            <person name="Guo X."/>
            <person name="Huan P."/>
            <person name="Dong B."/>
            <person name="Zhang L."/>
            <person name="Hu X."/>
            <person name="Sun X."/>
            <person name="Wang J."/>
            <person name="Zhao C."/>
            <person name="Wang Y."/>
            <person name="Wang D."/>
            <person name="Huang X."/>
            <person name="Wang R."/>
            <person name="Lv J."/>
            <person name="Li Y."/>
            <person name="Zhang Z."/>
            <person name="Liu B."/>
            <person name="Lu W."/>
            <person name="Hui Y."/>
            <person name="Liang J."/>
            <person name="Zhou Z."/>
            <person name="Hou R."/>
            <person name="Li X."/>
            <person name="Liu Y."/>
            <person name="Li H."/>
            <person name="Ning X."/>
            <person name="Lin Y."/>
            <person name="Zhao L."/>
            <person name="Xing Q."/>
            <person name="Dou J."/>
            <person name="Li Y."/>
            <person name="Mao J."/>
            <person name="Guo H."/>
            <person name="Dou H."/>
            <person name="Li T."/>
            <person name="Mu C."/>
            <person name="Jiang W."/>
            <person name="Fu Q."/>
            <person name="Fu X."/>
            <person name="Miao Y."/>
            <person name="Liu J."/>
            <person name="Yu Q."/>
            <person name="Li R."/>
            <person name="Liao H."/>
            <person name="Li X."/>
            <person name="Kong Y."/>
            <person name="Jiang Z."/>
            <person name="Chourrout D."/>
            <person name="Li R."/>
            <person name="Bao Z."/>
        </authorList>
    </citation>
    <scope>NUCLEOTIDE SEQUENCE [LARGE SCALE GENOMIC DNA]</scope>
    <source>
        <strain evidence="5 6">PY_sf001</strain>
    </source>
</reference>
<feature type="domain" description="DOC" evidence="4">
    <location>
        <begin position="187"/>
        <end position="370"/>
    </location>
</feature>
<dbReference type="GO" id="GO:0004842">
    <property type="term" value="F:ubiquitin-protein transferase activity"/>
    <property type="evidence" value="ECO:0007669"/>
    <property type="project" value="InterPro"/>
</dbReference>
<name>A0A210QBT2_MIZYE</name>
<protein>
    <submittedName>
        <fullName evidence="5">E3 ubiquitin-protein ligase HECTD3</fullName>
    </submittedName>
</protein>
<evidence type="ECO:0000256" key="1">
    <source>
        <dbReference type="ARBA" id="ARBA00022786"/>
    </source>
</evidence>
<proteinExistence type="predicted"/>
<dbReference type="PROSITE" id="PS51284">
    <property type="entry name" value="DOC"/>
    <property type="match status" value="1"/>
</dbReference>
<dbReference type="PROSITE" id="PS50237">
    <property type="entry name" value="HECT"/>
    <property type="match status" value="1"/>
</dbReference>
<comment type="caution">
    <text evidence="5">The sequence shown here is derived from an EMBL/GenBank/DDBJ whole genome shotgun (WGS) entry which is preliminary data.</text>
</comment>
<evidence type="ECO:0000256" key="2">
    <source>
        <dbReference type="PROSITE-ProRule" id="PRU00104"/>
    </source>
</evidence>
<evidence type="ECO:0000259" key="3">
    <source>
        <dbReference type="PROSITE" id="PS50237"/>
    </source>
</evidence>